<proteinExistence type="predicted"/>
<dbReference type="EMBL" id="JAOWKW010000018">
    <property type="protein sequence ID" value="MCV2880319.1"/>
    <property type="molecule type" value="Genomic_DNA"/>
</dbReference>
<dbReference type="Proteomes" id="UP001526166">
    <property type="component" value="Unassembled WGS sequence"/>
</dbReference>
<dbReference type="Gene3D" id="2.40.160.10">
    <property type="entry name" value="Porin"/>
    <property type="match status" value="1"/>
</dbReference>
<organism evidence="2 3">
    <name type="scientific">Sedimentimonas flavescens</name>
    <dbReference type="NCBI Taxonomy" id="2851012"/>
    <lineage>
        <taxon>Bacteria</taxon>
        <taxon>Pseudomonadati</taxon>
        <taxon>Pseudomonadota</taxon>
        <taxon>Alphaproteobacteria</taxon>
        <taxon>Rhodobacterales</taxon>
        <taxon>Rhodobacter group</taxon>
        <taxon>Sedimentimonas</taxon>
    </lineage>
</organism>
<name>A0ABT3A2T3_9RHOB</name>
<evidence type="ECO:0000256" key="1">
    <source>
        <dbReference type="SAM" id="SignalP"/>
    </source>
</evidence>
<sequence>MIKKPVLLVLAALAIPATANAQSLPDGVAAKGYVEYEHLTPDGDDASGINGDFDVSIAPFMGGVGLDFGLIGLDFEGTSESALFGALTYHVGNHKFSVGVPRSVLKDHTRMPDVGGVRYFGFETGLITDGIVDIAYLTSDEAPLGVRYDGDFGMVKVGASYHHFSDGADADVFGLGATYTRDIWFASASVEHFDADGHNGTLFHTEIGAKTDLYEAGIGLSNGDDGYFDDTSIMAWGSYYVMPQLALNASVLDVGSTTIYGVGADYTFWNGAYAQLGYLDSDDAFDGIWDVSLGWKF</sequence>
<accession>A0ABT3A2T3</accession>
<feature type="signal peptide" evidence="1">
    <location>
        <begin position="1"/>
        <end position="21"/>
    </location>
</feature>
<gene>
    <name evidence="2" type="ORF">OE699_15885</name>
</gene>
<keyword evidence="3" id="KW-1185">Reference proteome</keyword>
<comment type="caution">
    <text evidence="2">The sequence shown here is derived from an EMBL/GenBank/DDBJ whole genome shotgun (WGS) entry which is preliminary data.</text>
</comment>
<evidence type="ECO:0000313" key="3">
    <source>
        <dbReference type="Proteomes" id="UP001526166"/>
    </source>
</evidence>
<dbReference type="SUPFAM" id="SSF56935">
    <property type="entry name" value="Porins"/>
    <property type="match status" value="1"/>
</dbReference>
<dbReference type="RefSeq" id="WP_263848632.1">
    <property type="nucleotide sequence ID" value="NZ_JAOWKW010000018.1"/>
</dbReference>
<evidence type="ECO:0000313" key="2">
    <source>
        <dbReference type="EMBL" id="MCV2880319.1"/>
    </source>
</evidence>
<reference evidence="2 3" key="1">
    <citation type="submission" date="2022-10" db="EMBL/GenBank/DDBJ databases">
        <title>Sinirhodobacter sp. nov., isolated from ocean surface sediments.</title>
        <authorList>
            <person name="He W."/>
            <person name="Wang L."/>
            <person name="Zhang D.-F."/>
        </authorList>
    </citation>
    <scope>NUCLEOTIDE SEQUENCE [LARGE SCALE GENOMIC DNA]</scope>
    <source>
        <strain evidence="2 3">WL0115</strain>
    </source>
</reference>
<keyword evidence="1" id="KW-0732">Signal</keyword>
<protein>
    <submittedName>
        <fullName evidence="2">Porin</fullName>
    </submittedName>
</protein>
<dbReference type="InterPro" id="IPR023614">
    <property type="entry name" value="Porin_dom_sf"/>
</dbReference>
<feature type="chain" id="PRO_5046585960" evidence="1">
    <location>
        <begin position="22"/>
        <end position="297"/>
    </location>
</feature>